<feature type="domain" description="NadR/Ttd14 AAA" evidence="2">
    <location>
        <begin position="41"/>
        <end position="152"/>
    </location>
</feature>
<dbReference type="InterPro" id="IPR038727">
    <property type="entry name" value="NadR/Ttd14_AAA_dom"/>
</dbReference>
<dbReference type="AlphaFoldDB" id="C0ZV40"/>
<reference evidence="4" key="1">
    <citation type="submission" date="2005-03" db="EMBL/GenBank/DDBJ databases">
        <title>Comparison of the complete genome sequences of Rhodococcus erythropolis PR4 and Rhodococcus opacus B4.</title>
        <authorList>
            <person name="Takarada H."/>
            <person name="Sekine M."/>
            <person name="Hosoyama A."/>
            <person name="Yamada R."/>
            <person name="Fujisawa T."/>
            <person name="Omata S."/>
            <person name="Shimizu A."/>
            <person name="Tsukatani N."/>
            <person name="Tanikawa S."/>
            <person name="Fujita N."/>
            <person name="Harayama S."/>
        </authorList>
    </citation>
    <scope>NUCLEOTIDE SEQUENCE [LARGE SCALE GENOMIC DNA]</scope>
    <source>
        <strain evidence="4">PR4 / NBRC 100887</strain>
    </source>
</reference>
<proteinExistence type="predicted"/>
<evidence type="ECO:0000313" key="3">
    <source>
        <dbReference type="EMBL" id="BAH36534.1"/>
    </source>
</evidence>
<dbReference type="KEGG" id="rer:RER_58260"/>
<dbReference type="EMBL" id="AP008957">
    <property type="protein sequence ID" value="BAH36534.1"/>
    <property type="molecule type" value="Genomic_DNA"/>
</dbReference>
<protein>
    <recommendedName>
        <fullName evidence="2">NadR/Ttd14 AAA domain-containing protein</fullName>
    </recommendedName>
</protein>
<organism evidence="3 4">
    <name type="scientific">Rhodococcus erythropolis (strain PR4 / NBRC 100887)</name>
    <dbReference type="NCBI Taxonomy" id="234621"/>
    <lineage>
        <taxon>Bacteria</taxon>
        <taxon>Bacillati</taxon>
        <taxon>Actinomycetota</taxon>
        <taxon>Actinomycetes</taxon>
        <taxon>Mycobacteriales</taxon>
        <taxon>Nocardiaceae</taxon>
        <taxon>Rhodococcus</taxon>
        <taxon>Rhodococcus erythropolis group</taxon>
    </lineage>
</organism>
<sequence>MQRELLAGRGIQGSVSSRRSTGAQLTSSSVTFFERAPLMRIGVSGPHGTGKSTLVDELCGRLAGHIRVDEPYFVLEEEGREFEFPPSADDYRAQLRRSLRLLTTPSSGVVFDRTPLDFLAYLSACGVDPEAEVEAAIVRSALCTLDVLVVVPITVETVQKLPAVGMPELQRAVNDALLDLVYADPMQVCDSLVVVELDGPLRGRVDTVLSALQ</sequence>
<accession>C0ZV40</accession>
<gene>
    <name evidence="3" type="ordered locus">RER_58260</name>
</gene>
<dbReference type="InterPro" id="IPR027417">
    <property type="entry name" value="P-loop_NTPase"/>
</dbReference>
<evidence type="ECO:0000259" key="2">
    <source>
        <dbReference type="Pfam" id="PF13521"/>
    </source>
</evidence>
<reference evidence="3 4" key="2">
    <citation type="journal article" date="2006" name="Environ. Microbiol.">
        <title>Sequence analysis of three plasmids harboured in Rhodococcus erythropolis strain PR4.</title>
        <authorList>
            <person name="Sekine M."/>
            <person name="Tanikawa S."/>
            <person name="Omata S."/>
            <person name="Saito M."/>
            <person name="Fujisawa T."/>
            <person name="Tsukatani N."/>
            <person name="Tajima T."/>
            <person name="Sekigawa T."/>
            <person name="Kosugi H."/>
            <person name="Matsuo Y."/>
            <person name="Nishiko R."/>
            <person name="Imamura K."/>
            <person name="Ito M."/>
            <person name="Narita H."/>
            <person name="Tago S."/>
            <person name="Fujita N."/>
            <person name="Harayama S."/>
        </authorList>
    </citation>
    <scope>NUCLEOTIDE SEQUENCE [LARGE SCALE GENOMIC DNA]</scope>
    <source>
        <strain evidence="4">PR4 / NBRC 100887</strain>
    </source>
</reference>
<dbReference type="Pfam" id="PF13521">
    <property type="entry name" value="AAA_28"/>
    <property type="match status" value="1"/>
</dbReference>
<name>C0ZV40_RHOE4</name>
<dbReference type="Proteomes" id="UP000002204">
    <property type="component" value="Chromosome"/>
</dbReference>
<dbReference type="HOGENOM" id="CLU_114570_0_0_11"/>
<dbReference type="eggNOG" id="COG0125">
    <property type="taxonomic scope" value="Bacteria"/>
</dbReference>
<dbReference type="Gene3D" id="3.40.50.300">
    <property type="entry name" value="P-loop containing nucleotide triphosphate hydrolases"/>
    <property type="match status" value="1"/>
</dbReference>
<evidence type="ECO:0000313" key="4">
    <source>
        <dbReference type="Proteomes" id="UP000002204"/>
    </source>
</evidence>
<feature type="region of interest" description="Disordered" evidence="1">
    <location>
        <begin position="1"/>
        <end position="22"/>
    </location>
</feature>
<dbReference type="SUPFAM" id="SSF52540">
    <property type="entry name" value="P-loop containing nucleoside triphosphate hydrolases"/>
    <property type="match status" value="1"/>
</dbReference>
<evidence type="ECO:0000256" key="1">
    <source>
        <dbReference type="SAM" id="MobiDB-lite"/>
    </source>
</evidence>
<feature type="compositionally biased region" description="Polar residues" evidence="1">
    <location>
        <begin position="13"/>
        <end position="22"/>
    </location>
</feature>